<comment type="similarity">
    <text evidence="3">Belongs to the syntaxin family.</text>
</comment>
<evidence type="ECO:0000256" key="4">
    <source>
        <dbReference type="ARBA" id="ARBA00019409"/>
    </source>
</evidence>
<comment type="caution">
    <text evidence="15">The sequence shown here is derived from an EMBL/GenBank/DDBJ whole genome shotgun (WGS) entry which is preliminary data.</text>
</comment>
<dbReference type="FunFam" id="1.20.5.110:FF:000015">
    <property type="entry name" value="Syntaxin-18, putative"/>
    <property type="match status" value="1"/>
</dbReference>
<keyword evidence="7" id="KW-0256">Endoplasmic reticulum</keyword>
<evidence type="ECO:0000256" key="9">
    <source>
        <dbReference type="ARBA" id="ARBA00022927"/>
    </source>
</evidence>
<keyword evidence="8" id="KW-0931">ER-Golgi transport</keyword>
<dbReference type="SUPFAM" id="SSF58038">
    <property type="entry name" value="SNARE fusion complex"/>
    <property type="match status" value="1"/>
</dbReference>
<dbReference type="PANTHER" id="PTHR15959:SF0">
    <property type="entry name" value="SYNTAXIN-18"/>
    <property type="match status" value="1"/>
</dbReference>
<dbReference type="CDD" id="cd15850">
    <property type="entry name" value="SNARE_syntaxin18"/>
    <property type="match status" value="1"/>
</dbReference>
<reference evidence="15" key="3">
    <citation type="submission" date="2023-05" db="EMBL/GenBank/DDBJ databases">
        <authorList>
            <person name="Smith C.H."/>
        </authorList>
    </citation>
    <scope>NUCLEOTIDE SEQUENCE</scope>
    <source>
        <strain evidence="15">CHS0354</strain>
        <tissue evidence="15">Mantle</tissue>
    </source>
</reference>
<dbReference type="GO" id="GO:0031201">
    <property type="term" value="C:SNARE complex"/>
    <property type="evidence" value="ECO:0007669"/>
    <property type="project" value="TreeGrafter"/>
</dbReference>
<evidence type="ECO:0000256" key="1">
    <source>
        <dbReference type="ARBA" id="ARBA00003746"/>
    </source>
</evidence>
<evidence type="ECO:0000256" key="7">
    <source>
        <dbReference type="ARBA" id="ARBA00022824"/>
    </source>
</evidence>
<keyword evidence="5" id="KW-0813">Transport</keyword>
<feature type="domain" description="SNARE-complex protein Syntaxin-18 N-terminal" evidence="14">
    <location>
        <begin position="3"/>
        <end position="91"/>
    </location>
</feature>
<accession>A0AAE0W1K5</accession>
<evidence type="ECO:0000256" key="5">
    <source>
        <dbReference type="ARBA" id="ARBA00022448"/>
    </source>
</evidence>
<evidence type="ECO:0000256" key="11">
    <source>
        <dbReference type="ARBA" id="ARBA00023054"/>
    </source>
</evidence>
<dbReference type="AlphaFoldDB" id="A0AAE0W1K5"/>
<keyword evidence="11" id="KW-0175">Coiled coil</keyword>
<keyword evidence="16" id="KW-1185">Reference proteome</keyword>
<keyword evidence="6 13" id="KW-0812">Transmembrane</keyword>
<sequence>MADITNLYKALVKSIKTRNKNVNEGKSEVKGNHIFPVSKHQGDFESRSKEMVMALSKLKDFLLEHRKGYVSAGSHLSADTLKMTDAERDQIDTEAQRIIKHCQENIGIIRQNAEHQKVHPQLKEHRESVINLLHTYLKEVCKIYSEQKAVRVKRVVDRKRISRIEPERKFVRASGRVNEKNSSTNARIAADTLISASPPKIAKKTALIEDNPFDDEDDVSPEEAQMFEQENKALFEEMNSLAAEVSQIQGKVMEIARLQEIFTEKVLEQEGDINKIADTTVKSTENIKDGNEEIREAMKNNAGFRVWILFFLLVLTFTLLFLDWYSG</sequence>
<evidence type="ECO:0000313" key="15">
    <source>
        <dbReference type="EMBL" id="KAK3597764.1"/>
    </source>
</evidence>
<dbReference type="Proteomes" id="UP001195483">
    <property type="component" value="Unassembled WGS sequence"/>
</dbReference>
<evidence type="ECO:0000256" key="3">
    <source>
        <dbReference type="ARBA" id="ARBA00009063"/>
    </source>
</evidence>
<dbReference type="PROSITE" id="PS00914">
    <property type="entry name" value="SYNTAXIN"/>
    <property type="match status" value="1"/>
</dbReference>
<reference evidence="15" key="1">
    <citation type="journal article" date="2021" name="Genome Biol. Evol.">
        <title>A High-Quality Reference Genome for a Parasitic Bivalve with Doubly Uniparental Inheritance (Bivalvia: Unionida).</title>
        <authorList>
            <person name="Smith C.H."/>
        </authorList>
    </citation>
    <scope>NUCLEOTIDE SEQUENCE</scope>
    <source>
        <strain evidence="15">CHS0354</strain>
    </source>
</reference>
<dbReference type="Gene3D" id="1.20.5.110">
    <property type="match status" value="1"/>
</dbReference>
<comment type="subcellular location">
    <subcellularLocation>
        <location evidence="2">Endoplasmic reticulum membrane</location>
        <topology evidence="2">Single-pass type IV membrane protein</topology>
    </subcellularLocation>
</comment>
<evidence type="ECO:0000256" key="8">
    <source>
        <dbReference type="ARBA" id="ARBA00022892"/>
    </source>
</evidence>
<evidence type="ECO:0000256" key="13">
    <source>
        <dbReference type="SAM" id="Phobius"/>
    </source>
</evidence>
<keyword evidence="9" id="KW-0653">Protein transport</keyword>
<protein>
    <recommendedName>
        <fullName evidence="4">Syntaxin-18</fullName>
    </recommendedName>
</protein>
<dbReference type="PANTHER" id="PTHR15959">
    <property type="entry name" value="SYNTAXIN-18"/>
    <property type="match status" value="1"/>
</dbReference>
<keyword evidence="12 13" id="KW-0472">Membrane</keyword>
<name>A0AAE0W1K5_9BIVA</name>
<dbReference type="GO" id="GO:0005484">
    <property type="term" value="F:SNAP receptor activity"/>
    <property type="evidence" value="ECO:0007669"/>
    <property type="project" value="InterPro"/>
</dbReference>
<evidence type="ECO:0000256" key="10">
    <source>
        <dbReference type="ARBA" id="ARBA00022989"/>
    </source>
</evidence>
<evidence type="ECO:0000256" key="6">
    <source>
        <dbReference type="ARBA" id="ARBA00022692"/>
    </source>
</evidence>
<dbReference type="InterPro" id="IPR006012">
    <property type="entry name" value="Syntaxin/epimorphin_CS"/>
</dbReference>
<comment type="function">
    <text evidence="1">Syntaxin that may be involved in targeting and fusion of Golgi-derived retrograde transport vesicles with the ER.</text>
</comment>
<dbReference type="Pfam" id="PF10496">
    <property type="entry name" value="Syntaxin-18_N"/>
    <property type="match status" value="1"/>
</dbReference>
<feature type="transmembrane region" description="Helical" evidence="13">
    <location>
        <begin position="304"/>
        <end position="325"/>
    </location>
</feature>
<dbReference type="GO" id="GO:0006890">
    <property type="term" value="P:retrograde vesicle-mediated transport, Golgi to endoplasmic reticulum"/>
    <property type="evidence" value="ECO:0007669"/>
    <property type="project" value="TreeGrafter"/>
</dbReference>
<dbReference type="InterPro" id="IPR019529">
    <property type="entry name" value="Syntaxin-18_N"/>
</dbReference>
<dbReference type="GO" id="GO:0006886">
    <property type="term" value="P:intracellular protein transport"/>
    <property type="evidence" value="ECO:0007669"/>
    <property type="project" value="InterPro"/>
</dbReference>
<evidence type="ECO:0000256" key="12">
    <source>
        <dbReference type="ARBA" id="ARBA00023136"/>
    </source>
</evidence>
<evidence type="ECO:0000259" key="14">
    <source>
        <dbReference type="Pfam" id="PF10496"/>
    </source>
</evidence>
<dbReference type="EMBL" id="JAEAOA010000432">
    <property type="protein sequence ID" value="KAK3597764.1"/>
    <property type="molecule type" value="Genomic_DNA"/>
</dbReference>
<dbReference type="GO" id="GO:0005789">
    <property type="term" value="C:endoplasmic reticulum membrane"/>
    <property type="evidence" value="ECO:0007669"/>
    <property type="project" value="UniProtKB-SubCell"/>
</dbReference>
<organism evidence="15 16">
    <name type="scientific">Potamilus streckersoni</name>
    <dbReference type="NCBI Taxonomy" id="2493646"/>
    <lineage>
        <taxon>Eukaryota</taxon>
        <taxon>Metazoa</taxon>
        <taxon>Spiralia</taxon>
        <taxon>Lophotrochozoa</taxon>
        <taxon>Mollusca</taxon>
        <taxon>Bivalvia</taxon>
        <taxon>Autobranchia</taxon>
        <taxon>Heteroconchia</taxon>
        <taxon>Palaeoheterodonta</taxon>
        <taxon>Unionida</taxon>
        <taxon>Unionoidea</taxon>
        <taxon>Unionidae</taxon>
        <taxon>Ambleminae</taxon>
        <taxon>Lampsilini</taxon>
        <taxon>Potamilus</taxon>
    </lineage>
</organism>
<keyword evidence="10 13" id="KW-1133">Transmembrane helix</keyword>
<gene>
    <name evidence="15" type="ORF">CHS0354_006122</name>
</gene>
<evidence type="ECO:0000256" key="2">
    <source>
        <dbReference type="ARBA" id="ARBA00004163"/>
    </source>
</evidence>
<evidence type="ECO:0000313" key="16">
    <source>
        <dbReference type="Proteomes" id="UP001195483"/>
    </source>
</evidence>
<reference evidence="15" key="2">
    <citation type="journal article" date="2021" name="Genome Biol. Evol.">
        <title>Developing a high-quality reference genome for a parasitic bivalve with doubly uniparental inheritance (Bivalvia: Unionida).</title>
        <authorList>
            <person name="Smith C.H."/>
        </authorList>
    </citation>
    <scope>NUCLEOTIDE SEQUENCE</scope>
    <source>
        <strain evidence="15">CHS0354</strain>
        <tissue evidence="15">Mantle</tissue>
    </source>
</reference>
<proteinExistence type="inferred from homology"/>